<organism evidence="1 2">
    <name type="scientific">Parabacteroides chinchillae</name>
    <dbReference type="NCBI Taxonomy" id="871327"/>
    <lineage>
        <taxon>Bacteria</taxon>
        <taxon>Pseudomonadati</taxon>
        <taxon>Bacteroidota</taxon>
        <taxon>Bacteroidia</taxon>
        <taxon>Bacteroidales</taxon>
        <taxon>Tannerellaceae</taxon>
        <taxon>Parabacteroides</taxon>
    </lineage>
</organism>
<dbReference type="Pfam" id="PF13189">
    <property type="entry name" value="Cytidylate_kin2"/>
    <property type="match status" value="1"/>
</dbReference>
<protein>
    <submittedName>
        <fullName evidence="1">Cytidylate kinase</fullName>
    </submittedName>
</protein>
<reference evidence="1 2" key="1">
    <citation type="submission" date="2016-10" db="EMBL/GenBank/DDBJ databases">
        <authorList>
            <person name="Varghese N."/>
            <person name="Submissions S."/>
        </authorList>
    </citation>
    <scope>NUCLEOTIDE SEQUENCE [LARGE SCALE GENOMIC DNA]</scope>
    <source>
        <strain evidence="1 2">DSM 29073</strain>
    </source>
</reference>
<dbReference type="AlphaFoldDB" id="A0A8G2BTI6"/>
<keyword evidence="1" id="KW-0808">Transferase</keyword>
<dbReference type="GO" id="GO:0016301">
    <property type="term" value="F:kinase activity"/>
    <property type="evidence" value="ECO:0007669"/>
    <property type="project" value="UniProtKB-KW"/>
</dbReference>
<dbReference type="Gene3D" id="3.40.50.300">
    <property type="entry name" value="P-loop containing nucleotide triphosphate hydrolases"/>
    <property type="match status" value="1"/>
</dbReference>
<keyword evidence="1" id="KW-0418">Kinase</keyword>
<dbReference type="RefSeq" id="WP_103982062.1">
    <property type="nucleotide sequence ID" value="NZ_FNVS01000001.1"/>
</dbReference>
<dbReference type="InterPro" id="IPR027417">
    <property type="entry name" value="P-loop_NTPase"/>
</dbReference>
<proteinExistence type="predicted"/>
<sequence>MDNRIVLTIGRQFGSGGREIGQKLAKSLGIAYYDKELLSVAAKESGLCEDVFEQADERASSGLAYAFTMGYSYMSMFTPFNDILSNDALFKLQSDAIRKLAETESCILVGRCADYILRDDTACISFFVHNTMENRIQRILESQQITVEQAKELIVKTDKSRAAYYNYYTNKAWGVASSYNFSIDASVLGIDETVAFMKSFVEKKLSMKPPHFG</sequence>
<evidence type="ECO:0000313" key="1">
    <source>
        <dbReference type="EMBL" id="SEF41051.1"/>
    </source>
</evidence>
<evidence type="ECO:0000313" key="2">
    <source>
        <dbReference type="Proteomes" id="UP000236725"/>
    </source>
</evidence>
<name>A0A8G2BTI6_9BACT</name>
<accession>A0A8G2BTI6</accession>
<dbReference type="SUPFAM" id="SSF52540">
    <property type="entry name" value="P-loop containing nucleoside triphosphate hydrolases"/>
    <property type="match status" value="1"/>
</dbReference>
<dbReference type="EMBL" id="FNVS01000001">
    <property type="protein sequence ID" value="SEF41051.1"/>
    <property type="molecule type" value="Genomic_DNA"/>
</dbReference>
<dbReference type="Proteomes" id="UP000236725">
    <property type="component" value="Unassembled WGS sequence"/>
</dbReference>
<comment type="caution">
    <text evidence="1">The sequence shown here is derived from an EMBL/GenBank/DDBJ whole genome shotgun (WGS) entry which is preliminary data.</text>
</comment>
<keyword evidence="2" id="KW-1185">Reference proteome</keyword>
<gene>
    <name evidence="1" type="ORF">SAMN05444001_10165</name>
</gene>